<dbReference type="PANTHER" id="PTHR14042:SF22">
    <property type="entry name" value="PROTEIN DOPEY-1"/>
    <property type="match status" value="1"/>
</dbReference>
<evidence type="ECO:0000259" key="8">
    <source>
        <dbReference type="Pfam" id="PF04118"/>
    </source>
</evidence>
<evidence type="ECO:0000259" key="9">
    <source>
        <dbReference type="Pfam" id="PF24597"/>
    </source>
</evidence>
<dbReference type="Proteomes" id="UP000694386">
    <property type="component" value="Unplaced"/>
</dbReference>
<dbReference type="Pfam" id="PF24601">
    <property type="entry name" value="TPR_DOP1"/>
    <property type="match status" value="1"/>
</dbReference>
<dbReference type="GO" id="GO:0006895">
    <property type="term" value="P:Golgi to endosome transport"/>
    <property type="evidence" value="ECO:0007669"/>
    <property type="project" value="InterPro"/>
</dbReference>
<reference evidence="12" key="1">
    <citation type="submission" date="2025-08" db="UniProtKB">
        <authorList>
            <consortium name="Ensembl"/>
        </authorList>
    </citation>
    <scope>IDENTIFICATION</scope>
</reference>
<evidence type="ECO:0000256" key="5">
    <source>
        <dbReference type="ARBA" id="ARBA00023136"/>
    </source>
</evidence>
<feature type="compositionally biased region" description="Low complexity" evidence="7">
    <location>
        <begin position="1173"/>
        <end position="1185"/>
    </location>
</feature>
<evidence type="ECO:0000256" key="6">
    <source>
        <dbReference type="ARBA" id="ARBA00046326"/>
    </source>
</evidence>
<protein>
    <submittedName>
        <fullName evidence="12">DOP1 leucine zipper like protein A</fullName>
    </submittedName>
</protein>
<dbReference type="GO" id="GO:0000139">
    <property type="term" value="C:Golgi membrane"/>
    <property type="evidence" value="ECO:0007669"/>
    <property type="project" value="UniProtKB-SubCell"/>
</dbReference>
<keyword evidence="3" id="KW-0653">Protein transport</keyword>
<evidence type="ECO:0000256" key="2">
    <source>
        <dbReference type="ARBA" id="ARBA00022448"/>
    </source>
</evidence>
<dbReference type="Pfam" id="PF24598">
    <property type="entry name" value="DOP1_C"/>
    <property type="match status" value="1"/>
</dbReference>
<dbReference type="GO" id="GO:0015031">
    <property type="term" value="P:protein transport"/>
    <property type="evidence" value="ECO:0007669"/>
    <property type="project" value="UniProtKB-KW"/>
</dbReference>
<evidence type="ECO:0000256" key="1">
    <source>
        <dbReference type="ARBA" id="ARBA00004395"/>
    </source>
</evidence>
<proteinExistence type="inferred from homology"/>
<keyword evidence="4" id="KW-0333">Golgi apparatus</keyword>
<dbReference type="GO" id="GO:0005768">
    <property type="term" value="C:endosome"/>
    <property type="evidence" value="ECO:0007669"/>
    <property type="project" value="TreeGrafter"/>
</dbReference>
<evidence type="ECO:0000256" key="7">
    <source>
        <dbReference type="SAM" id="MobiDB-lite"/>
    </source>
</evidence>
<dbReference type="GO" id="GO:0005829">
    <property type="term" value="C:cytosol"/>
    <property type="evidence" value="ECO:0007669"/>
    <property type="project" value="GOC"/>
</dbReference>
<feature type="region of interest" description="Disordered" evidence="7">
    <location>
        <begin position="1169"/>
        <end position="1199"/>
    </location>
</feature>
<dbReference type="PANTHER" id="PTHR14042">
    <property type="entry name" value="DOPEY-RELATED"/>
    <property type="match status" value="1"/>
</dbReference>
<reference evidence="12" key="2">
    <citation type="submission" date="2025-09" db="UniProtKB">
        <authorList>
            <consortium name="Ensembl"/>
        </authorList>
    </citation>
    <scope>IDENTIFICATION</scope>
</reference>
<dbReference type="InterPro" id="IPR056459">
    <property type="entry name" value="TPR_DOP1"/>
</dbReference>
<name>A0A8C2N4T2_CRIGR</name>
<sequence length="2388" mass="268412">MNTEELELLSDSKYRNYVAAIDKALKNFEYSSEWADLISALGKLNKVLQNNAKYQVVPKKLTIGKRLAQCLHPALPGGVHRKALETYEIIFKIIGPKRLAKDLFLYSSGLFPLLANAAMSVKPALLSLYEIYYLPLGKTLKPGLQGLLTGILPGLEEGSEYYERTNTLLEKVAAAVEQSAFYSALWGSLLTSPAVRLPGITYVLAHLNRKLSMEDQLYIIGSDIELMVEAVSTSVQDSSVLVQRSTLDLILFCFPFHMSQATRPDMVRILSAALHVVLRRDMSLNRRLYAWLLGFDNNGAIIGPRSTRHSNPEEHATYYFTTFSKELLVQAMVGILQVNGFGEESTLMQDLKPFRILISLLDKPELGPVILEDVLIEVFRTLYSQCKAELDLQMEPPFSKDHAQLSSKLRENKKTAELIKTANLLFNSFEPYYMWDYIARWFEECFDFFFPFRRTLHARLQVGPGDSSDSSELQLTNFCLLVDFLLDIVSLETYIEIQTEHLPQLLLRMISALTSHLQTLRLSELTDSLRLCSKILSKVQPPLLSAGTGGSVQFPSGHNSTVKEWEDKKVSSVSMENPTEVFEDGENPPSSRSSESGFTEFIQYQADRTDDLDRELNGQGTATIPIGSTSSETETASTVGSEETVIHAPSTFTQSAAARSGKAAQKTAMQCCLEYVQQFLSRLINLYIIHRDSLSQPLAADHQGDLRRLQRETSKWDRDSQGDAKERNIHTPKNSKEYISAFLAACQLFLECSSFPVYIAEGNHTSELHSEKLDTDCEHAHPPQWLQTLMSACSQASDFSVQSVAVSLVMDLVGLTQSVAMVTGENINSMESAQPLSPNQGRVAVVIRPPLTQGNLRYIAEKTEFFKHVALTLWDQMGDGTPQHHQKSVELFYQLHNLVPSSSICEDVISQQLTHKDKKIRMEAHAKFAVLWHLTRDLHINKSSFARSFDRSLFIMLDSLNSLDGSTSSVGQAWLNQVLQRHDIARVLEPLLLLLLHPKTQRVSVQRVQAERYWSKTSCYPGEESDKHFMQNFTCNNVSQAHLIASKGNGEKPLTMDEIENFSLTVNPLSDRLSLLSTSSETIPMVVSDFDLPDQQMEILQSSDSGCSQSSAGDNFSYEVDPENVTAHEDSLMAKASSPDDDVQQVVFDLICKVVSGLEAESASVTSELEIESLPPKSSDLDPSLEAMKSEDQAPQHSQHALLGEDSQRFLSVSAEEGCECLANGISRNSSSPCISGTAQTFNDSSVSTETKSRQRSHSSIQFSFKEKLSEKISEKETIVKESGKQPGAKPKVKLARKKDEDKKKVASEKLKQTNVFFSDGLDLENWYSCGEGEISEIESDMGSPGSRKSPHFNIHPLYQHVLLYLQLYDSSRTLYAFSAIKSILKTNPVAFVNAISTTSVNNAYTPQLSLLQNLLARHRISVMGKDFYSHIPVDSNHNFRSSMYIEILISLCLYYMRSHYPTHVKVTTQDLIGNRNMQMMSIEILTLLFTELAKVIESSAKGFPSFISDMLSKCKVQKVILHCLLSSIFSVQKWHSEKIAGKNMVAVEEGFSEDSLINFSEDEFDNGSTLQSQLLRVLQRLIVLEHRVMTIPEENEAGFDFVVSDLEHISPHQPMTSLQYLHAQPITCQGMFLCAVIRALHQHCACKMHPQWIGLITSTLPYMGKVLQRVVVSVTLQLCRNLDNLIQQYKYETGLSDSRPLWIASVIPPDMILTLLEGITAIIHYCLLDPTTQYHQLLVNVDQKHLFEARGGILSILHMIMSSVTLLWSILHQADASEKMVVAASASVTTINLGATKVIPAASEEQLLLVELVRSISVMRAETVIQTVKEVLKHFRNGADVYFYQTGLSFRIPVPNLVDSWTSLLVLLKDSIQLSLPAPGQFLILGVLNEFIMKNPSLENKKDQRDLQDVTHKIVDAIGAIAGSSLEQTTWLRRNLEVKPSPKIMVDGTNLESDVEDMLSPAMETSNITPSVYSVHALTLLSEVLAHLLDMVFYSDEKERVIPLLVNIMHYVVPYLRNHSAHNAPSYRACVQLLSSLSGYQYTRRAWKKEAFDLFMDPSFFQMDASCVNHWRAIMDNLMTHDKTTFRDLMTRVAVAQSSSLNLFANRDVELEQRAMLLKRLAFAIFSSEIDQYQKYLPDIQERLVESLRLPQVQVFLLMEQELTADEDISRTSGPSAAGLETTYTGGNGFSTSYNSQRWLNLYLSACKFLDLALALPSENLPQFQMYRWAFIPEASDDSGLEVRRQGIHQREFKPYVVRLAKLLRKRTKDEEDFKILEGMEMAKHQKNPEEDSSGRTLGWEPGHLLLTLCTMRSMEQLLPFFNILSQVFNSKVTSRCGGHSGSPVLYSNSFPNKDMKLENHKAFSSKARQKIEEMIEKDFLEGVIKT</sequence>
<evidence type="ECO:0000259" key="10">
    <source>
        <dbReference type="Pfam" id="PF24598"/>
    </source>
</evidence>
<feature type="region of interest" description="Disordered" evidence="7">
    <location>
        <begin position="1240"/>
        <end position="1261"/>
    </location>
</feature>
<dbReference type="Ensembl" id="ENSCGRT00001032535.1">
    <property type="protein sequence ID" value="ENSCGRP00001028287.1"/>
    <property type="gene ID" value="ENSCGRG00001025036.1"/>
</dbReference>
<feature type="compositionally biased region" description="Polar residues" evidence="7">
    <location>
        <begin position="1240"/>
        <end position="1250"/>
    </location>
</feature>
<organism evidence="12 13">
    <name type="scientific">Cricetulus griseus</name>
    <name type="common">Chinese hamster</name>
    <name type="synonym">Cricetulus barabensis griseus</name>
    <dbReference type="NCBI Taxonomy" id="10029"/>
    <lineage>
        <taxon>Eukaryota</taxon>
        <taxon>Metazoa</taxon>
        <taxon>Chordata</taxon>
        <taxon>Craniata</taxon>
        <taxon>Vertebrata</taxon>
        <taxon>Euteleostomi</taxon>
        <taxon>Mammalia</taxon>
        <taxon>Eutheria</taxon>
        <taxon>Euarchontoglires</taxon>
        <taxon>Glires</taxon>
        <taxon>Rodentia</taxon>
        <taxon>Myomorpha</taxon>
        <taxon>Muroidea</taxon>
        <taxon>Cricetidae</taxon>
        <taxon>Cricetinae</taxon>
        <taxon>Cricetulus</taxon>
    </lineage>
</organism>
<evidence type="ECO:0000256" key="4">
    <source>
        <dbReference type="ARBA" id="ARBA00023034"/>
    </source>
</evidence>
<evidence type="ECO:0000313" key="12">
    <source>
        <dbReference type="Ensembl" id="ENSCGRP00001028287.1"/>
    </source>
</evidence>
<evidence type="ECO:0000313" key="13">
    <source>
        <dbReference type="Proteomes" id="UP000694386"/>
    </source>
</evidence>
<dbReference type="InterPro" id="IPR007249">
    <property type="entry name" value="DOP1_N"/>
</dbReference>
<keyword evidence="2" id="KW-0813">Transport</keyword>
<dbReference type="Pfam" id="PF24597">
    <property type="entry name" value="TPR_DOP1_M"/>
    <property type="match status" value="1"/>
</dbReference>
<keyword evidence="5" id="KW-0472">Membrane</keyword>
<comment type="subcellular location">
    <subcellularLocation>
        <location evidence="1">Golgi apparatus membrane</location>
        <topology evidence="1">Peripheral membrane protein</topology>
    </subcellularLocation>
</comment>
<feature type="region of interest" description="Disordered" evidence="7">
    <location>
        <begin position="566"/>
        <end position="596"/>
    </location>
</feature>
<feature type="domain" description="DOP1-like C-terminal" evidence="10">
    <location>
        <begin position="1860"/>
        <end position="2154"/>
    </location>
</feature>
<dbReference type="GO" id="GO:0005802">
    <property type="term" value="C:trans-Golgi network"/>
    <property type="evidence" value="ECO:0007669"/>
    <property type="project" value="TreeGrafter"/>
</dbReference>
<dbReference type="Pfam" id="PF04118">
    <property type="entry name" value="Dopey_N"/>
    <property type="match status" value="1"/>
</dbReference>
<dbReference type="InterPro" id="IPR040314">
    <property type="entry name" value="DOP1"/>
</dbReference>
<feature type="region of interest" description="Disordered" evidence="7">
    <location>
        <begin position="710"/>
        <end position="729"/>
    </location>
</feature>
<feature type="domain" description="DOP1 N-terminal" evidence="8">
    <location>
        <begin position="11"/>
        <end position="295"/>
    </location>
</feature>
<feature type="domain" description="DOP1-like TPR" evidence="11">
    <location>
        <begin position="1356"/>
        <end position="1730"/>
    </location>
</feature>
<evidence type="ECO:0000256" key="3">
    <source>
        <dbReference type="ARBA" id="ARBA00022927"/>
    </source>
</evidence>
<gene>
    <name evidence="12" type="primary">Dop1a</name>
</gene>
<accession>A0A8C2N4T2</accession>
<evidence type="ECO:0000259" key="11">
    <source>
        <dbReference type="Pfam" id="PF24601"/>
    </source>
</evidence>
<comment type="similarity">
    <text evidence="6">Belongs to the DOP1 family.</text>
</comment>
<dbReference type="InterPro" id="IPR056458">
    <property type="entry name" value="TPR_DOP1_M"/>
</dbReference>
<feature type="domain" description="DOP1-like middle TPR" evidence="9">
    <location>
        <begin position="319"/>
        <end position="541"/>
    </location>
</feature>
<dbReference type="InterPro" id="IPR056457">
    <property type="entry name" value="DOP1_C"/>
</dbReference>